<dbReference type="GeneID" id="69037544"/>
<evidence type="ECO:0000313" key="1">
    <source>
        <dbReference type="EMBL" id="EEH07649.1"/>
    </source>
</evidence>
<protein>
    <submittedName>
        <fullName evidence="1">Uncharacterized protein</fullName>
    </submittedName>
</protein>
<evidence type="ECO:0000313" key="2">
    <source>
        <dbReference type="Proteomes" id="UP000001631"/>
    </source>
</evidence>
<keyword evidence="2" id="KW-1185">Reference proteome</keyword>
<accession>C0NLZ8</accession>
<dbReference type="AlphaFoldDB" id="C0NLZ8"/>
<reference evidence="1" key="1">
    <citation type="submission" date="2009-02" db="EMBL/GenBank/DDBJ databases">
        <title>The Genome Sequence of Ajellomyces capsulatus strain G186AR.</title>
        <authorList>
            <consortium name="The Broad Institute Genome Sequencing Platform"/>
            <person name="Champion M."/>
            <person name="Cuomo C."/>
            <person name="Ma L.-J."/>
            <person name="Henn M.R."/>
            <person name="Sil A."/>
            <person name="Goldman B."/>
            <person name="Young S.K."/>
            <person name="Kodira C.D."/>
            <person name="Zeng Q."/>
            <person name="Koehrsen M."/>
            <person name="Alvarado L."/>
            <person name="Berlin A."/>
            <person name="Borenstein D."/>
            <person name="Chen Z."/>
            <person name="Engels R."/>
            <person name="Freedman E."/>
            <person name="Gellesch M."/>
            <person name="Goldberg J."/>
            <person name="Griggs A."/>
            <person name="Gujja S."/>
            <person name="Heiman D."/>
            <person name="Hepburn T."/>
            <person name="Howarth C."/>
            <person name="Jen D."/>
            <person name="Larson L."/>
            <person name="Lewis B."/>
            <person name="Mehta T."/>
            <person name="Park D."/>
            <person name="Pearson M."/>
            <person name="Roberts A."/>
            <person name="Saif S."/>
            <person name="Shea T."/>
            <person name="Shenoy N."/>
            <person name="Sisk P."/>
            <person name="Stolte C."/>
            <person name="Sykes S."/>
            <person name="Walk T."/>
            <person name="White J."/>
            <person name="Yandava C."/>
            <person name="Klein B."/>
            <person name="McEwen J.G."/>
            <person name="Puccia R."/>
            <person name="Goldman G.H."/>
            <person name="Felipe M.S."/>
            <person name="Nino-Vega G."/>
            <person name="San-Blas G."/>
            <person name="Taylor J."/>
            <person name="Mendoza L."/>
            <person name="Galagan J."/>
            <person name="Nusbaum C."/>
            <person name="Birren B."/>
        </authorList>
    </citation>
    <scope>NUCLEOTIDE SEQUENCE</scope>
    <source>
        <strain evidence="1">G186AR</strain>
    </source>
</reference>
<gene>
    <name evidence="1" type="ORF">HCBG_04528</name>
</gene>
<proteinExistence type="predicted"/>
<dbReference type="Proteomes" id="UP000001631">
    <property type="component" value="Unassembled WGS sequence"/>
</dbReference>
<dbReference type="InParanoid" id="C0NLZ8"/>
<dbReference type="EMBL" id="GG663367">
    <property type="protein sequence ID" value="EEH07649.1"/>
    <property type="molecule type" value="Genomic_DNA"/>
</dbReference>
<sequence length="101" mass="11328">MLPGHTKPGRKQIVEYVDEWRAGGAVAVSKREGCFNDTPIFGACTLNQELFARERGVISARGDLLCFRNAVILVLAFATRSLDMSGKTRHTTTWERCDWEP</sequence>
<dbReference type="HOGENOM" id="CLU_2305256_0_0_1"/>
<name>C0NLZ8_AJECG</name>
<dbReference type="RefSeq" id="XP_045288130.1">
    <property type="nucleotide sequence ID" value="XM_045431577.1"/>
</dbReference>
<organism evidence="1 2">
    <name type="scientific">Ajellomyces capsulatus (strain G186AR / H82 / ATCC MYA-2454 / RMSCC 2432)</name>
    <name type="common">Darling's disease fungus</name>
    <name type="synonym">Histoplasma capsulatum</name>
    <dbReference type="NCBI Taxonomy" id="447093"/>
    <lineage>
        <taxon>Eukaryota</taxon>
        <taxon>Fungi</taxon>
        <taxon>Dikarya</taxon>
        <taxon>Ascomycota</taxon>
        <taxon>Pezizomycotina</taxon>
        <taxon>Eurotiomycetes</taxon>
        <taxon>Eurotiomycetidae</taxon>
        <taxon>Onygenales</taxon>
        <taxon>Ajellomycetaceae</taxon>
        <taxon>Histoplasma</taxon>
    </lineage>
</organism>